<evidence type="ECO:0000313" key="10">
    <source>
        <dbReference type="Proteomes" id="UP000052052"/>
    </source>
</evidence>
<dbReference type="AlphaFoldDB" id="A0A0R0CQ94"/>
<keyword evidence="2" id="KW-0808">Transferase</keyword>
<reference evidence="9 10" key="1">
    <citation type="submission" date="2015-05" db="EMBL/GenBank/DDBJ databases">
        <title>Genome sequencing and analysis of members of genus Stenotrophomonas.</title>
        <authorList>
            <person name="Patil P.P."/>
            <person name="Midha S."/>
            <person name="Patil P.B."/>
        </authorList>
    </citation>
    <scope>NUCLEOTIDE SEQUENCE [LARGE SCALE GENOMIC DNA]</scope>
    <source>
        <strain evidence="9 10">DSM 21858</strain>
    </source>
</reference>
<dbReference type="STRING" id="344882.ABB29_01770"/>
<dbReference type="PATRIC" id="fig|344882.3.peg.1552"/>
<dbReference type="InterPro" id="IPR013482">
    <property type="entry name" value="Molybde_CF_guanTrfase"/>
</dbReference>
<keyword evidence="10" id="KW-1185">Reference proteome</keyword>
<dbReference type="CDD" id="cd02503">
    <property type="entry name" value="MobA"/>
    <property type="match status" value="1"/>
</dbReference>
<keyword evidence="5" id="KW-0460">Magnesium</keyword>
<dbReference type="RefSeq" id="WP_057656906.1">
    <property type="nucleotide sequence ID" value="NZ_LDJL01000002.1"/>
</dbReference>
<dbReference type="GO" id="GO:0005525">
    <property type="term" value="F:GTP binding"/>
    <property type="evidence" value="ECO:0007669"/>
    <property type="project" value="UniProtKB-KW"/>
</dbReference>
<dbReference type="PANTHER" id="PTHR19136:SF81">
    <property type="entry name" value="MOLYBDENUM COFACTOR GUANYLYLTRANSFERASE"/>
    <property type="match status" value="1"/>
</dbReference>
<dbReference type="OrthoDB" id="9788394at2"/>
<dbReference type="GO" id="GO:0046872">
    <property type="term" value="F:metal ion binding"/>
    <property type="evidence" value="ECO:0007669"/>
    <property type="project" value="UniProtKB-KW"/>
</dbReference>
<accession>A0A0R0CQ94</accession>
<dbReference type="Proteomes" id="UP000052052">
    <property type="component" value="Unassembled WGS sequence"/>
</dbReference>
<name>A0A0R0CQ94_9GAMM</name>
<evidence type="ECO:0000256" key="2">
    <source>
        <dbReference type="ARBA" id="ARBA00022679"/>
    </source>
</evidence>
<dbReference type="PANTHER" id="PTHR19136">
    <property type="entry name" value="MOLYBDENUM COFACTOR GUANYLYLTRANSFERASE"/>
    <property type="match status" value="1"/>
</dbReference>
<protein>
    <recommendedName>
        <fullName evidence="8">MobA-like NTP transferase domain-containing protein</fullName>
    </recommendedName>
</protein>
<gene>
    <name evidence="9" type="ORF">ABB29_01770</name>
</gene>
<comment type="caution">
    <text evidence="9">The sequence shown here is derived from an EMBL/GenBank/DDBJ whole genome shotgun (WGS) entry which is preliminary data.</text>
</comment>
<keyword evidence="3" id="KW-0479">Metal-binding</keyword>
<feature type="domain" description="MobA-like NTP transferase" evidence="8">
    <location>
        <begin position="11"/>
        <end position="154"/>
    </location>
</feature>
<dbReference type="InterPro" id="IPR029044">
    <property type="entry name" value="Nucleotide-diphossugar_trans"/>
</dbReference>
<dbReference type="Pfam" id="PF12804">
    <property type="entry name" value="NTP_transf_3"/>
    <property type="match status" value="1"/>
</dbReference>
<evidence type="ECO:0000313" key="9">
    <source>
        <dbReference type="EMBL" id="KRG71526.1"/>
    </source>
</evidence>
<dbReference type="EMBL" id="LDJL01000002">
    <property type="protein sequence ID" value="KRG71526.1"/>
    <property type="molecule type" value="Genomic_DNA"/>
</dbReference>
<dbReference type="GO" id="GO:0016779">
    <property type="term" value="F:nucleotidyltransferase activity"/>
    <property type="evidence" value="ECO:0007669"/>
    <property type="project" value="UniProtKB-ARBA"/>
</dbReference>
<keyword evidence="1" id="KW-0963">Cytoplasm</keyword>
<keyword evidence="7" id="KW-0501">Molybdenum cofactor biosynthesis</keyword>
<proteinExistence type="predicted"/>
<dbReference type="GO" id="GO:1902758">
    <property type="term" value="P:bis(molybdopterin guanine dinucleotide)molybdenum biosynthetic process"/>
    <property type="evidence" value="ECO:0007669"/>
    <property type="project" value="TreeGrafter"/>
</dbReference>
<keyword evidence="6" id="KW-0342">GTP-binding</keyword>
<organism evidence="9 10">
    <name type="scientific">Pseudoxanthomonas dokdonensis</name>
    <dbReference type="NCBI Taxonomy" id="344882"/>
    <lineage>
        <taxon>Bacteria</taxon>
        <taxon>Pseudomonadati</taxon>
        <taxon>Pseudomonadota</taxon>
        <taxon>Gammaproteobacteria</taxon>
        <taxon>Lysobacterales</taxon>
        <taxon>Lysobacteraceae</taxon>
        <taxon>Pseudoxanthomonas</taxon>
    </lineage>
</organism>
<evidence type="ECO:0000256" key="7">
    <source>
        <dbReference type="ARBA" id="ARBA00023150"/>
    </source>
</evidence>
<evidence type="ECO:0000256" key="5">
    <source>
        <dbReference type="ARBA" id="ARBA00022842"/>
    </source>
</evidence>
<evidence type="ECO:0000256" key="1">
    <source>
        <dbReference type="ARBA" id="ARBA00022490"/>
    </source>
</evidence>
<dbReference type="InterPro" id="IPR025877">
    <property type="entry name" value="MobA-like_NTP_Trfase"/>
</dbReference>
<evidence type="ECO:0000256" key="3">
    <source>
        <dbReference type="ARBA" id="ARBA00022723"/>
    </source>
</evidence>
<dbReference type="SUPFAM" id="SSF53448">
    <property type="entry name" value="Nucleotide-diphospho-sugar transferases"/>
    <property type="match status" value="1"/>
</dbReference>
<evidence type="ECO:0000256" key="6">
    <source>
        <dbReference type="ARBA" id="ARBA00023134"/>
    </source>
</evidence>
<evidence type="ECO:0000256" key="4">
    <source>
        <dbReference type="ARBA" id="ARBA00022741"/>
    </source>
</evidence>
<dbReference type="Gene3D" id="3.90.550.10">
    <property type="entry name" value="Spore Coat Polysaccharide Biosynthesis Protein SpsA, Chain A"/>
    <property type="match status" value="1"/>
</dbReference>
<evidence type="ECO:0000259" key="8">
    <source>
        <dbReference type="Pfam" id="PF12804"/>
    </source>
</evidence>
<keyword evidence="4" id="KW-0547">Nucleotide-binding</keyword>
<sequence length="186" mass="20046">MRGLSSEGCGGLILAGGQSSRMGRDKAMLDWRGQPLLLHMQALLQQAGCTPILISGDYPQYSGIADQDPGMGPLGGLATLLPRMADGHWLLVPVDMPRLDPQLLTRLRQAPAAACVCFQDQVLPMRLQVDASLRALLPQLMALPPRQRSLRALQHALSVQMLPLPADAQAGLAACNTPAQWRDMQP</sequence>